<dbReference type="EMBL" id="JAIQCV010000007">
    <property type="protein sequence ID" value="KAH1082212.1"/>
    <property type="molecule type" value="Genomic_DNA"/>
</dbReference>
<evidence type="ECO:0000313" key="2">
    <source>
        <dbReference type="Proteomes" id="UP000828251"/>
    </source>
</evidence>
<evidence type="ECO:0000313" key="1">
    <source>
        <dbReference type="EMBL" id="KAH1082212.1"/>
    </source>
</evidence>
<organism evidence="1 2">
    <name type="scientific">Gossypium stocksii</name>
    <dbReference type="NCBI Taxonomy" id="47602"/>
    <lineage>
        <taxon>Eukaryota</taxon>
        <taxon>Viridiplantae</taxon>
        <taxon>Streptophyta</taxon>
        <taxon>Embryophyta</taxon>
        <taxon>Tracheophyta</taxon>
        <taxon>Spermatophyta</taxon>
        <taxon>Magnoliopsida</taxon>
        <taxon>eudicotyledons</taxon>
        <taxon>Gunneridae</taxon>
        <taxon>Pentapetalae</taxon>
        <taxon>rosids</taxon>
        <taxon>malvids</taxon>
        <taxon>Malvales</taxon>
        <taxon>Malvaceae</taxon>
        <taxon>Malvoideae</taxon>
        <taxon>Gossypium</taxon>
    </lineage>
</organism>
<proteinExistence type="predicted"/>
<comment type="caution">
    <text evidence="1">The sequence shown here is derived from an EMBL/GenBank/DDBJ whole genome shotgun (WGS) entry which is preliminary data.</text>
</comment>
<accession>A0A9D3VH94</accession>
<sequence length="102" mass="11803">MKRRIRGRKSRSFARRRVVTNWGVWGRQNSAKEVFRDGKEGASDKVMANVPAGYERIAATPKFKRRKVSTVWDFPPGYRRVTASNFELCRQIAVNQSSQGNW</sequence>
<protein>
    <submittedName>
        <fullName evidence="1">Uncharacterized protein</fullName>
    </submittedName>
</protein>
<reference evidence="1 2" key="1">
    <citation type="journal article" date="2021" name="Plant Biotechnol. J.">
        <title>Multi-omics assisted identification of the key and species-specific regulatory components of drought-tolerant mechanisms in Gossypium stocksii.</title>
        <authorList>
            <person name="Yu D."/>
            <person name="Ke L."/>
            <person name="Zhang D."/>
            <person name="Wu Y."/>
            <person name="Sun Y."/>
            <person name="Mei J."/>
            <person name="Sun J."/>
            <person name="Sun Y."/>
        </authorList>
    </citation>
    <scope>NUCLEOTIDE SEQUENCE [LARGE SCALE GENOMIC DNA]</scope>
    <source>
        <strain evidence="2">cv. E1</strain>
        <tissue evidence="1">Leaf</tissue>
    </source>
</reference>
<keyword evidence="2" id="KW-1185">Reference proteome</keyword>
<dbReference type="Proteomes" id="UP000828251">
    <property type="component" value="Unassembled WGS sequence"/>
</dbReference>
<dbReference type="AlphaFoldDB" id="A0A9D3VH94"/>
<gene>
    <name evidence="1" type="ORF">J1N35_021973</name>
</gene>
<name>A0A9D3VH94_9ROSI</name>